<dbReference type="SUPFAM" id="SSF48498">
    <property type="entry name" value="Tetracyclin repressor-like, C-terminal domain"/>
    <property type="match status" value="1"/>
</dbReference>
<dbReference type="GO" id="GO:0003677">
    <property type="term" value="F:DNA binding"/>
    <property type="evidence" value="ECO:0007669"/>
    <property type="project" value="UniProtKB-UniRule"/>
</dbReference>
<keyword evidence="1 2" id="KW-0238">DNA-binding</keyword>
<proteinExistence type="predicted"/>
<dbReference type="PANTHER" id="PTHR43479">
    <property type="entry name" value="ACREF/ENVCD OPERON REPRESSOR-RELATED"/>
    <property type="match status" value="1"/>
</dbReference>
<sequence>MALNNISFSSKGIYISIKRCYNYIKFQQFTDGIFLMTINDRLVINFNGGIMARYTSLDPNKYILIRQAAIDLFYKQGINNTNMQEIAKEAGIAKGTIYLYYSSREDLIDHIFNYSLSLHIEASMKDVEIQSSNSEKLKKRVKNILFWNHEYPKEASIVSAYYKPVNIVGTDDVSLKESYEINKVFLQEGIEQKEFKELPLEFLCKMFFSSVEGISTYIRKHPSVLEDEKLLEAMVETTVAGLRKVK</sequence>
<feature type="domain" description="HTH tetR-type" evidence="3">
    <location>
        <begin position="59"/>
        <end position="119"/>
    </location>
</feature>
<evidence type="ECO:0000256" key="1">
    <source>
        <dbReference type="ARBA" id="ARBA00023125"/>
    </source>
</evidence>
<evidence type="ECO:0000259" key="3">
    <source>
        <dbReference type="PROSITE" id="PS50977"/>
    </source>
</evidence>
<dbReference type="HOGENOM" id="CLU_069356_12_9_9"/>
<dbReference type="STRING" id="350688.Clos_0587"/>
<dbReference type="InterPro" id="IPR036271">
    <property type="entry name" value="Tet_transcr_reg_TetR-rel_C_sf"/>
</dbReference>
<evidence type="ECO:0000313" key="4">
    <source>
        <dbReference type="EMBL" id="ABW18149.1"/>
    </source>
</evidence>
<dbReference type="PANTHER" id="PTHR43479:SF11">
    <property type="entry name" value="ACREF_ENVCD OPERON REPRESSOR-RELATED"/>
    <property type="match status" value="1"/>
</dbReference>
<dbReference type="PRINTS" id="PR00455">
    <property type="entry name" value="HTHTETR"/>
</dbReference>
<dbReference type="PROSITE" id="PS50977">
    <property type="entry name" value="HTH_TETR_2"/>
    <property type="match status" value="1"/>
</dbReference>
<dbReference type="Proteomes" id="UP000000269">
    <property type="component" value="Chromosome"/>
</dbReference>
<dbReference type="SUPFAM" id="SSF46689">
    <property type="entry name" value="Homeodomain-like"/>
    <property type="match status" value="1"/>
</dbReference>
<protein>
    <submittedName>
        <fullName evidence="4">Transcriptional regulator, TetR family</fullName>
    </submittedName>
</protein>
<dbReference type="Pfam" id="PF00440">
    <property type="entry name" value="TetR_N"/>
    <property type="match status" value="1"/>
</dbReference>
<dbReference type="Gene3D" id="1.10.357.10">
    <property type="entry name" value="Tetracycline Repressor, domain 2"/>
    <property type="match status" value="1"/>
</dbReference>
<accession>A8MLY2</accession>
<dbReference type="AlphaFoldDB" id="A8MLY2"/>
<dbReference type="eggNOG" id="COG1309">
    <property type="taxonomic scope" value="Bacteria"/>
</dbReference>
<keyword evidence="5" id="KW-1185">Reference proteome</keyword>
<reference evidence="5" key="1">
    <citation type="submission" date="2007-10" db="EMBL/GenBank/DDBJ databases">
        <title>Complete genome of Alkaliphilus oremlandii OhILAs.</title>
        <authorList>
            <person name="Copeland A."/>
            <person name="Lucas S."/>
            <person name="Lapidus A."/>
            <person name="Barry K."/>
            <person name="Detter J.C."/>
            <person name="Glavina del Rio T."/>
            <person name="Hammon N."/>
            <person name="Israni S."/>
            <person name="Dalin E."/>
            <person name="Tice H."/>
            <person name="Pitluck S."/>
            <person name="Chain P."/>
            <person name="Malfatti S."/>
            <person name="Shin M."/>
            <person name="Vergez L."/>
            <person name="Schmutz J."/>
            <person name="Larimer F."/>
            <person name="Land M."/>
            <person name="Hauser L."/>
            <person name="Kyrpides N."/>
            <person name="Mikhailova N."/>
            <person name="Stolz J.F."/>
            <person name="Dawson A."/>
            <person name="Fisher E."/>
            <person name="Crable B."/>
            <person name="Perera E."/>
            <person name="Lisak J."/>
            <person name="Ranganathan M."/>
            <person name="Basu P."/>
            <person name="Richardson P."/>
        </authorList>
    </citation>
    <scope>NUCLEOTIDE SEQUENCE [LARGE SCALE GENOMIC DNA]</scope>
    <source>
        <strain evidence="5">OhILAs</strain>
    </source>
</reference>
<organism evidence="4 5">
    <name type="scientific">Alkaliphilus oremlandii (strain OhILAs)</name>
    <name type="common">Clostridium oremlandii (strain OhILAs)</name>
    <dbReference type="NCBI Taxonomy" id="350688"/>
    <lineage>
        <taxon>Bacteria</taxon>
        <taxon>Bacillati</taxon>
        <taxon>Bacillota</taxon>
        <taxon>Clostridia</taxon>
        <taxon>Peptostreptococcales</taxon>
        <taxon>Natronincolaceae</taxon>
        <taxon>Alkaliphilus</taxon>
    </lineage>
</organism>
<dbReference type="InterPro" id="IPR009057">
    <property type="entry name" value="Homeodomain-like_sf"/>
</dbReference>
<dbReference type="EMBL" id="CP000853">
    <property type="protein sequence ID" value="ABW18149.1"/>
    <property type="molecule type" value="Genomic_DNA"/>
</dbReference>
<dbReference type="OrthoDB" id="9812993at2"/>
<name>A8MLY2_ALKOO</name>
<gene>
    <name evidence="4" type="ordered locus">Clos_0587</name>
</gene>
<feature type="DNA-binding region" description="H-T-H motif" evidence="2">
    <location>
        <begin position="82"/>
        <end position="101"/>
    </location>
</feature>
<dbReference type="KEGG" id="aoe:Clos_0587"/>
<dbReference type="InterPro" id="IPR050624">
    <property type="entry name" value="HTH-type_Tx_Regulator"/>
</dbReference>
<evidence type="ECO:0000313" key="5">
    <source>
        <dbReference type="Proteomes" id="UP000000269"/>
    </source>
</evidence>
<evidence type="ECO:0000256" key="2">
    <source>
        <dbReference type="PROSITE-ProRule" id="PRU00335"/>
    </source>
</evidence>
<dbReference type="InterPro" id="IPR001647">
    <property type="entry name" value="HTH_TetR"/>
</dbReference>